<evidence type="ECO:0000313" key="2">
    <source>
        <dbReference type="Proteomes" id="UP000015503"/>
    </source>
</evidence>
<evidence type="ECO:0000313" key="1">
    <source>
        <dbReference type="EMBL" id="BAN48747.1"/>
    </source>
</evidence>
<dbReference type="STRING" id="1245471.PCA10_30150"/>
<dbReference type="AlphaFoldDB" id="S6AFI4"/>
<dbReference type="HOGENOM" id="CLU_2194701_0_0_6"/>
<organism evidence="1 2">
    <name type="scientific">Metapseudomonas resinovorans NBRC 106553</name>
    <dbReference type="NCBI Taxonomy" id="1245471"/>
    <lineage>
        <taxon>Bacteria</taxon>
        <taxon>Pseudomonadati</taxon>
        <taxon>Pseudomonadota</taxon>
        <taxon>Gammaproteobacteria</taxon>
        <taxon>Pseudomonadales</taxon>
        <taxon>Pseudomonadaceae</taxon>
        <taxon>Metapseudomonas</taxon>
    </lineage>
</organism>
<accession>S6AFI4</accession>
<dbReference type="Proteomes" id="UP000015503">
    <property type="component" value="Chromosome"/>
</dbReference>
<dbReference type="KEGG" id="pre:PCA10_30150"/>
<reference evidence="1 2" key="1">
    <citation type="journal article" date="2013" name="Genome Announc.">
        <title>Complete Genome Sequence of the Carbazole Degrader Pseudomonas resinovorans Strain CA10 (NBRC 106553).</title>
        <authorList>
            <person name="Shintani M."/>
            <person name="Hosoyama A."/>
            <person name="Ohji S."/>
            <person name="Tsuchikane K."/>
            <person name="Takarada H."/>
            <person name="Yamazoe A."/>
            <person name="Fujita N."/>
            <person name="Nojiri H."/>
        </authorList>
    </citation>
    <scope>NUCLEOTIDE SEQUENCE [LARGE SCALE GENOMIC DNA]</scope>
    <source>
        <strain evidence="1 2">NBRC 106553</strain>
    </source>
</reference>
<keyword evidence="2" id="KW-1185">Reference proteome</keyword>
<protein>
    <submittedName>
        <fullName evidence="1">Uncharacterized protein</fullName>
    </submittedName>
</protein>
<name>S6AFI4_METRE</name>
<sequence length="108" mass="11081">MVQSEAKPNMAVVVGIVGLRVAQRNAARPNLHGSCVGCAVRTGKISGARSAPYGTAVSPYAIRGSPNHGSRISSGLRHNALRVGCAVRTGKISGARSAPYGTGWVNAR</sequence>
<dbReference type="EMBL" id="AP013068">
    <property type="protein sequence ID" value="BAN48747.1"/>
    <property type="molecule type" value="Genomic_DNA"/>
</dbReference>
<proteinExistence type="predicted"/>
<gene>
    <name evidence="1" type="ORF">PCA10_30150</name>
</gene>